<evidence type="ECO:0000313" key="7">
    <source>
        <dbReference type="EMBL" id="PWA38104.1"/>
    </source>
</evidence>
<dbReference type="GO" id="GO:0005744">
    <property type="term" value="C:TIM23 mitochondrial import inner membrane translocase complex"/>
    <property type="evidence" value="ECO:0007669"/>
    <property type="project" value="InterPro"/>
</dbReference>
<evidence type="ECO:0000256" key="1">
    <source>
        <dbReference type="ARBA" id="ARBA00004273"/>
    </source>
</evidence>
<evidence type="ECO:0000256" key="3">
    <source>
        <dbReference type="ARBA" id="ARBA00023128"/>
    </source>
</evidence>
<dbReference type="InterPro" id="IPR015422">
    <property type="entry name" value="PyrdxlP-dep_Trfase_small"/>
</dbReference>
<sequence length="174" mass="19334">MVKLVDASKTGVTQETLQNAVRRGSKAMTELEARQILGVTEKSSWEEISQKYDKLFEQNATNGSFYLQSKRHTLHCNFFNETRLPSPAYAWVKCEREEESDCGAVLEAGKISERPVLSWSTKAVADAETVAQQCHAPGMAELFLTVQFTKVNLFVSAIVVMVFLIALSSILVAL</sequence>
<keyword evidence="2" id="KW-0999">Mitochondrion inner membrane</keyword>
<protein>
    <submittedName>
        <fullName evidence="7">Protein Transporter, Pam16</fullName>
    </submittedName>
</protein>
<dbReference type="GO" id="GO:0016846">
    <property type="term" value="F:carbon-sulfur lyase activity"/>
    <property type="evidence" value="ECO:0007669"/>
    <property type="project" value="InterPro"/>
</dbReference>
<gene>
    <name evidence="7" type="ORF">CTI12_AA527770</name>
</gene>
<keyword evidence="3" id="KW-0496">Mitochondrion</keyword>
<dbReference type="Gene3D" id="3.90.1150.10">
    <property type="entry name" value="Aspartate Aminotransferase, domain 1"/>
    <property type="match status" value="1"/>
</dbReference>
<dbReference type="Pfam" id="PF04864">
    <property type="entry name" value="Alliinase_C"/>
    <property type="match status" value="1"/>
</dbReference>
<dbReference type="AlphaFoldDB" id="A0A2U1KMU5"/>
<keyword evidence="4 5" id="KW-0472">Membrane</keyword>
<accession>A0A2U1KMU5</accession>
<organism evidence="7 8">
    <name type="scientific">Artemisia annua</name>
    <name type="common">Sweet wormwood</name>
    <dbReference type="NCBI Taxonomy" id="35608"/>
    <lineage>
        <taxon>Eukaryota</taxon>
        <taxon>Viridiplantae</taxon>
        <taxon>Streptophyta</taxon>
        <taxon>Embryophyta</taxon>
        <taxon>Tracheophyta</taxon>
        <taxon>Spermatophyta</taxon>
        <taxon>Magnoliopsida</taxon>
        <taxon>eudicotyledons</taxon>
        <taxon>Gunneridae</taxon>
        <taxon>Pentapetalae</taxon>
        <taxon>asterids</taxon>
        <taxon>campanulids</taxon>
        <taxon>Asterales</taxon>
        <taxon>Asteraceae</taxon>
        <taxon>Asteroideae</taxon>
        <taxon>Anthemideae</taxon>
        <taxon>Artemisiinae</taxon>
        <taxon>Artemisia</taxon>
    </lineage>
</organism>
<evidence type="ECO:0000256" key="4">
    <source>
        <dbReference type="ARBA" id="ARBA00023136"/>
    </source>
</evidence>
<keyword evidence="5" id="KW-0812">Transmembrane</keyword>
<dbReference type="InterPro" id="IPR006948">
    <property type="entry name" value="Alliinase_C"/>
</dbReference>
<dbReference type="PANTHER" id="PTHR12388">
    <property type="entry name" value="MITOCHONDRIA ASSOCIATED GRANULOCYTE MACROPHAGE CSF SIGNALING MOLECULE"/>
    <property type="match status" value="1"/>
</dbReference>
<dbReference type="GO" id="GO:0030150">
    <property type="term" value="P:protein import into mitochondrial matrix"/>
    <property type="evidence" value="ECO:0007669"/>
    <property type="project" value="InterPro"/>
</dbReference>
<comment type="subcellular location">
    <subcellularLocation>
        <location evidence="1">Mitochondrion inner membrane</location>
    </subcellularLocation>
</comment>
<dbReference type="STRING" id="35608.A0A2U1KMU5"/>
<feature type="transmembrane region" description="Helical" evidence="5">
    <location>
        <begin position="153"/>
        <end position="173"/>
    </location>
</feature>
<dbReference type="PANTHER" id="PTHR12388:SF0">
    <property type="entry name" value="MITOCHONDRIAL IMPORT INNER MEMBRANE TRANSLOCASE SUBUNIT TIM16"/>
    <property type="match status" value="1"/>
</dbReference>
<dbReference type="InterPro" id="IPR005341">
    <property type="entry name" value="Tim16"/>
</dbReference>
<feature type="domain" description="Alliinase C-terminal" evidence="6">
    <location>
        <begin position="1"/>
        <end position="114"/>
    </location>
</feature>
<evidence type="ECO:0000313" key="8">
    <source>
        <dbReference type="Proteomes" id="UP000245207"/>
    </source>
</evidence>
<dbReference type="EMBL" id="PKPP01015984">
    <property type="protein sequence ID" value="PWA38104.1"/>
    <property type="molecule type" value="Genomic_DNA"/>
</dbReference>
<evidence type="ECO:0000256" key="5">
    <source>
        <dbReference type="SAM" id="Phobius"/>
    </source>
</evidence>
<dbReference type="OrthoDB" id="10262892at2759"/>
<reference evidence="7 8" key="1">
    <citation type="journal article" date="2018" name="Mol. Plant">
        <title>The genome of Artemisia annua provides insight into the evolution of Asteraceae family and artemisinin biosynthesis.</title>
        <authorList>
            <person name="Shen Q."/>
            <person name="Zhang L."/>
            <person name="Liao Z."/>
            <person name="Wang S."/>
            <person name="Yan T."/>
            <person name="Shi P."/>
            <person name="Liu M."/>
            <person name="Fu X."/>
            <person name="Pan Q."/>
            <person name="Wang Y."/>
            <person name="Lv Z."/>
            <person name="Lu X."/>
            <person name="Zhang F."/>
            <person name="Jiang W."/>
            <person name="Ma Y."/>
            <person name="Chen M."/>
            <person name="Hao X."/>
            <person name="Li L."/>
            <person name="Tang Y."/>
            <person name="Lv G."/>
            <person name="Zhou Y."/>
            <person name="Sun X."/>
            <person name="Brodelius P.E."/>
            <person name="Rose J.K.C."/>
            <person name="Tang K."/>
        </authorList>
    </citation>
    <scope>NUCLEOTIDE SEQUENCE [LARGE SCALE GENOMIC DNA]</scope>
    <source>
        <strain evidence="8">cv. Huhao1</strain>
        <tissue evidence="7">Leaf</tissue>
    </source>
</reference>
<dbReference type="Proteomes" id="UP000245207">
    <property type="component" value="Unassembled WGS sequence"/>
</dbReference>
<keyword evidence="8" id="KW-1185">Reference proteome</keyword>
<proteinExistence type="predicted"/>
<evidence type="ECO:0000259" key="6">
    <source>
        <dbReference type="Pfam" id="PF04864"/>
    </source>
</evidence>
<comment type="caution">
    <text evidence="7">The sequence shown here is derived from an EMBL/GenBank/DDBJ whole genome shotgun (WGS) entry which is preliminary data.</text>
</comment>
<name>A0A2U1KMU5_ARTAN</name>
<evidence type="ECO:0000256" key="2">
    <source>
        <dbReference type="ARBA" id="ARBA00022792"/>
    </source>
</evidence>
<keyword evidence="5" id="KW-1133">Transmembrane helix</keyword>